<evidence type="ECO:0000256" key="4">
    <source>
        <dbReference type="ARBA" id="ARBA00022692"/>
    </source>
</evidence>
<reference evidence="16" key="1">
    <citation type="journal article" date="2019" name="Int. J. Syst. Evol. Microbiol.">
        <title>The Global Catalogue of Microorganisms (GCM) 10K type strain sequencing project: providing services to taxonomists for standard genome sequencing and annotation.</title>
        <authorList>
            <consortium name="The Broad Institute Genomics Platform"/>
            <consortium name="The Broad Institute Genome Sequencing Center for Infectious Disease"/>
            <person name="Wu L."/>
            <person name="Ma J."/>
        </authorList>
    </citation>
    <scope>NUCLEOTIDE SEQUENCE [LARGE SCALE GENOMIC DNA]</scope>
    <source>
        <strain evidence="16">CCUG 42722</strain>
    </source>
</reference>
<keyword evidence="16" id="KW-1185">Reference proteome</keyword>
<dbReference type="PANTHER" id="PTHR43099:SF6">
    <property type="entry name" value="UPF0053 PROTEIN RV1842C"/>
    <property type="match status" value="1"/>
</dbReference>
<dbReference type="InterPro" id="IPR036318">
    <property type="entry name" value="FAD-bd_PCMH-like_sf"/>
</dbReference>
<dbReference type="InterPro" id="IPR044751">
    <property type="entry name" value="Ion_transp-like_CBS"/>
</dbReference>
<evidence type="ECO:0000256" key="11">
    <source>
        <dbReference type="SAM" id="MobiDB-lite"/>
    </source>
</evidence>
<dbReference type="SUPFAM" id="SSF54631">
    <property type="entry name" value="CBS-domain pair"/>
    <property type="match status" value="1"/>
</dbReference>
<dbReference type="SMART" id="SM01091">
    <property type="entry name" value="CorC_HlyC"/>
    <property type="match status" value="1"/>
</dbReference>
<feature type="domain" description="CNNM transmembrane" evidence="14">
    <location>
        <begin position="1"/>
        <end position="233"/>
    </location>
</feature>
<comment type="caution">
    <text evidence="15">The sequence shown here is derived from an EMBL/GenBank/DDBJ whole genome shotgun (WGS) entry which is preliminary data.</text>
</comment>
<dbReference type="PROSITE" id="PS51846">
    <property type="entry name" value="CNNM"/>
    <property type="match status" value="1"/>
</dbReference>
<dbReference type="PROSITE" id="PS51371">
    <property type="entry name" value="CBS"/>
    <property type="match status" value="1"/>
</dbReference>
<dbReference type="Pfam" id="PF00571">
    <property type="entry name" value="CBS"/>
    <property type="match status" value="1"/>
</dbReference>
<keyword evidence="4 10" id="KW-0812">Transmembrane</keyword>
<comment type="similarity">
    <text evidence="2">Belongs to the UPF0053 family.</text>
</comment>
<accession>A0ABV9HN74</accession>
<dbReference type="InterPro" id="IPR016169">
    <property type="entry name" value="FAD-bd_PCMH_sub2"/>
</dbReference>
<dbReference type="InterPro" id="IPR000644">
    <property type="entry name" value="CBS_dom"/>
</dbReference>
<gene>
    <name evidence="15" type="ORF">ACFO6V_20315</name>
</gene>
<feature type="region of interest" description="Disordered" evidence="11">
    <location>
        <begin position="37"/>
        <end position="76"/>
    </location>
</feature>
<feature type="domain" description="CBS" evidence="13">
    <location>
        <begin position="252"/>
        <end position="311"/>
    </location>
</feature>
<evidence type="ECO:0000256" key="1">
    <source>
        <dbReference type="ARBA" id="ARBA00004651"/>
    </source>
</evidence>
<dbReference type="InterPro" id="IPR046342">
    <property type="entry name" value="CBS_dom_sf"/>
</dbReference>
<proteinExistence type="inferred from homology"/>
<evidence type="ECO:0000259" key="14">
    <source>
        <dbReference type="PROSITE" id="PS51846"/>
    </source>
</evidence>
<keyword evidence="8 10" id="KW-0472">Membrane</keyword>
<dbReference type="SUPFAM" id="SSF56176">
    <property type="entry name" value="FAD-binding/transporter-associated domain-like"/>
    <property type="match status" value="1"/>
</dbReference>
<feature type="transmembrane region" description="Helical" evidence="12">
    <location>
        <begin position="6"/>
        <end position="24"/>
    </location>
</feature>
<dbReference type="InterPro" id="IPR002550">
    <property type="entry name" value="CNNM"/>
</dbReference>
<keyword evidence="7 9" id="KW-0129">CBS domain</keyword>
<keyword evidence="6 10" id="KW-1133">Transmembrane helix</keyword>
<evidence type="ECO:0000256" key="6">
    <source>
        <dbReference type="ARBA" id="ARBA00022989"/>
    </source>
</evidence>
<dbReference type="Pfam" id="PF01595">
    <property type="entry name" value="CNNM"/>
    <property type="match status" value="1"/>
</dbReference>
<evidence type="ECO:0000313" key="16">
    <source>
        <dbReference type="Proteomes" id="UP001596011"/>
    </source>
</evidence>
<sequence>MTGDWILVAVGVLLTAGTAVFVAGEFSLVTIDPAVIGDTDDSEGDRPGRTRSDPQSSASSPRSTHAARPALGQSMRDRSVRTALRHLSTELSSAQVGITLTTILLGYTAQPALNSLLSAAFGATSVPTAVSAGLAGVLAVVLVNVFSMVCGELIPKNFALSAPLATARIVVPVQRVFTITFKPLIAVLNGSANALLRRMGVEPREELSGARSASELASLVRRSAEEGTLQESVATLLTNSIELDTLSARDVMTDRLRMSVLDRTATADDVVALARRTGHSRFPVIGEDRDDVVGLVHLRRAVGVPHDRRSEVPAAALMVDAPRVPETVRLGPLLVELRGFGMQMAVVVDEYGGTSGVVTLEDVVEELVGDVADEHDPRRAGAARAADGSWIVPGVLRPDELVEYTAIEVPEGAAYETLGGLVMAELGRMPTVGDEVTVGTAAARVTLRVEAMDGRRVERVRVRSLPDDRADGDRARNDRTRGDRVRTDRTRSEKGTSR</sequence>
<dbReference type="Proteomes" id="UP001596011">
    <property type="component" value="Unassembled WGS sequence"/>
</dbReference>
<protein>
    <submittedName>
        <fullName evidence="15">Hemolysin family protein</fullName>
    </submittedName>
</protein>
<evidence type="ECO:0000256" key="5">
    <source>
        <dbReference type="ARBA" id="ARBA00022737"/>
    </source>
</evidence>
<dbReference type="Gene3D" id="3.10.580.10">
    <property type="entry name" value="CBS-domain"/>
    <property type="match status" value="1"/>
</dbReference>
<evidence type="ECO:0000256" key="9">
    <source>
        <dbReference type="PROSITE-ProRule" id="PRU00703"/>
    </source>
</evidence>
<organism evidence="15 16">
    <name type="scientific">Promicromonospora alba</name>
    <dbReference type="NCBI Taxonomy" id="1616110"/>
    <lineage>
        <taxon>Bacteria</taxon>
        <taxon>Bacillati</taxon>
        <taxon>Actinomycetota</taxon>
        <taxon>Actinomycetes</taxon>
        <taxon>Micrococcales</taxon>
        <taxon>Promicromonosporaceae</taxon>
        <taxon>Promicromonospora</taxon>
    </lineage>
</organism>
<feature type="compositionally biased region" description="Low complexity" evidence="11">
    <location>
        <begin position="53"/>
        <end position="70"/>
    </location>
</feature>
<feature type="region of interest" description="Disordered" evidence="11">
    <location>
        <begin position="463"/>
        <end position="498"/>
    </location>
</feature>
<dbReference type="InterPro" id="IPR051676">
    <property type="entry name" value="UPF0053_domain"/>
</dbReference>
<dbReference type="RefSeq" id="WP_377138553.1">
    <property type="nucleotide sequence ID" value="NZ_JBHSFI010000006.1"/>
</dbReference>
<keyword evidence="3" id="KW-1003">Cell membrane</keyword>
<feature type="transmembrane region" description="Helical" evidence="12">
    <location>
        <begin position="129"/>
        <end position="150"/>
    </location>
</feature>
<dbReference type="CDD" id="cd04590">
    <property type="entry name" value="CBS_pair_CorC_HlyC_assoc"/>
    <property type="match status" value="1"/>
</dbReference>
<evidence type="ECO:0000259" key="13">
    <source>
        <dbReference type="PROSITE" id="PS51371"/>
    </source>
</evidence>
<evidence type="ECO:0000256" key="10">
    <source>
        <dbReference type="PROSITE-ProRule" id="PRU01193"/>
    </source>
</evidence>
<evidence type="ECO:0000256" key="2">
    <source>
        <dbReference type="ARBA" id="ARBA00006337"/>
    </source>
</evidence>
<dbReference type="PANTHER" id="PTHR43099">
    <property type="entry name" value="UPF0053 PROTEIN YRKA"/>
    <property type="match status" value="1"/>
</dbReference>
<feature type="transmembrane region" description="Helical" evidence="12">
    <location>
        <begin position="91"/>
        <end position="109"/>
    </location>
</feature>
<dbReference type="InterPro" id="IPR005170">
    <property type="entry name" value="Transptr-assoc_dom"/>
</dbReference>
<dbReference type="EMBL" id="JBHSFI010000006">
    <property type="protein sequence ID" value="MFC4630601.1"/>
    <property type="molecule type" value="Genomic_DNA"/>
</dbReference>
<name>A0ABV9HN74_9MICO</name>
<comment type="subcellular location">
    <subcellularLocation>
        <location evidence="1">Cell membrane</location>
        <topology evidence="1">Multi-pass membrane protein</topology>
    </subcellularLocation>
</comment>
<dbReference type="Gene3D" id="3.30.465.10">
    <property type="match status" value="1"/>
</dbReference>
<evidence type="ECO:0000256" key="3">
    <source>
        <dbReference type="ARBA" id="ARBA00022475"/>
    </source>
</evidence>
<dbReference type="Pfam" id="PF03471">
    <property type="entry name" value="CorC_HlyC"/>
    <property type="match status" value="1"/>
</dbReference>
<evidence type="ECO:0000256" key="7">
    <source>
        <dbReference type="ARBA" id="ARBA00023122"/>
    </source>
</evidence>
<evidence type="ECO:0000256" key="12">
    <source>
        <dbReference type="SAM" id="Phobius"/>
    </source>
</evidence>
<keyword evidence="5" id="KW-0677">Repeat</keyword>
<evidence type="ECO:0000256" key="8">
    <source>
        <dbReference type="ARBA" id="ARBA00023136"/>
    </source>
</evidence>
<evidence type="ECO:0000313" key="15">
    <source>
        <dbReference type="EMBL" id="MFC4630601.1"/>
    </source>
</evidence>